<dbReference type="Proteomes" id="UP001056120">
    <property type="component" value="Linkage Group LG08"/>
</dbReference>
<sequence>MAAICSTSVRSFPPSLTSMENDLVRLNFNSLDGFLSHPCSKGIFSHACFIDLDLLLCEDLGDVEVPTVKLCYCSICLTFLAFVVTSKYAYANVYDEYVIHPFLQHVEELLEYEAGCTPFLGPHIALGRHKLRAAAANLVEGEKPADVYSGIAARVIEIMRRDAEGDTLTDQNAKHTRLLVDECSKGRSSLPIKFRAPAILNGSIGSLTPEKAIPDAILRHSNGLAKLTIVKVGMMVTYKIWTGLVIARREDGLWSPPFAILSLGVGLGAQDGGEFADLIIVLRSEEAVKTFSSDVHASFGVGLSDALGVIGRTADVDVRA</sequence>
<reference evidence="2" key="1">
    <citation type="journal article" date="2022" name="Mol. Ecol. Resour.">
        <title>The genomes of chicory, endive, great burdock and yacon provide insights into Asteraceae palaeo-polyploidization history and plant inulin production.</title>
        <authorList>
            <person name="Fan W."/>
            <person name="Wang S."/>
            <person name="Wang H."/>
            <person name="Wang A."/>
            <person name="Jiang F."/>
            <person name="Liu H."/>
            <person name="Zhao H."/>
            <person name="Xu D."/>
            <person name="Zhang Y."/>
        </authorList>
    </citation>
    <scope>NUCLEOTIDE SEQUENCE [LARGE SCALE GENOMIC DNA]</scope>
    <source>
        <strain evidence="2">cv. Yunnan</strain>
    </source>
</reference>
<name>A0ACB9IF03_9ASTR</name>
<reference evidence="1 2" key="2">
    <citation type="journal article" date="2022" name="Mol. Ecol. Resour.">
        <title>The genomes of chicory, endive, great burdock and yacon provide insights into Asteraceae paleo-polyploidization history and plant inulin production.</title>
        <authorList>
            <person name="Fan W."/>
            <person name="Wang S."/>
            <person name="Wang H."/>
            <person name="Wang A."/>
            <person name="Jiang F."/>
            <person name="Liu H."/>
            <person name="Zhao H."/>
            <person name="Xu D."/>
            <person name="Zhang Y."/>
        </authorList>
    </citation>
    <scope>NUCLEOTIDE SEQUENCE [LARGE SCALE GENOMIC DNA]</scope>
    <source>
        <strain evidence="2">cv. Yunnan</strain>
        <tissue evidence="1">Leaves</tissue>
    </source>
</reference>
<organism evidence="1 2">
    <name type="scientific">Smallanthus sonchifolius</name>
    <dbReference type="NCBI Taxonomy" id="185202"/>
    <lineage>
        <taxon>Eukaryota</taxon>
        <taxon>Viridiplantae</taxon>
        <taxon>Streptophyta</taxon>
        <taxon>Embryophyta</taxon>
        <taxon>Tracheophyta</taxon>
        <taxon>Spermatophyta</taxon>
        <taxon>Magnoliopsida</taxon>
        <taxon>eudicotyledons</taxon>
        <taxon>Gunneridae</taxon>
        <taxon>Pentapetalae</taxon>
        <taxon>asterids</taxon>
        <taxon>campanulids</taxon>
        <taxon>Asterales</taxon>
        <taxon>Asteraceae</taxon>
        <taxon>Asteroideae</taxon>
        <taxon>Heliantheae alliance</taxon>
        <taxon>Millerieae</taxon>
        <taxon>Smallanthus</taxon>
    </lineage>
</organism>
<evidence type="ECO:0000313" key="1">
    <source>
        <dbReference type="EMBL" id="KAI3806118.1"/>
    </source>
</evidence>
<protein>
    <submittedName>
        <fullName evidence="1">Uncharacterized protein</fullName>
    </submittedName>
</protein>
<gene>
    <name evidence="1" type="ORF">L1987_22010</name>
</gene>
<proteinExistence type="predicted"/>
<keyword evidence="2" id="KW-1185">Reference proteome</keyword>
<accession>A0ACB9IF03</accession>
<dbReference type="EMBL" id="CM042025">
    <property type="protein sequence ID" value="KAI3806118.1"/>
    <property type="molecule type" value="Genomic_DNA"/>
</dbReference>
<evidence type="ECO:0000313" key="2">
    <source>
        <dbReference type="Proteomes" id="UP001056120"/>
    </source>
</evidence>
<comment type="caution">
    <text evidence="1">The sequence shown here is derived from an EMBL/GenBank/DDBJ whole genome shotgun (WGS) entry which is preliminary data.</text>
</comment>